<keyword evidence="5 7" id="KW-0472">Membrane</keyword>
<keyword evidence="3" id="KW-0256">Endoplasmic reticulum</keyword>
<accession>A0A4V6YEP1</accession>
<gene>
    <name evidence="8" type="ORF">EX895_002879</name>
</gene>
<feature type="region of interest" description="Disordered" evidence="6">
    <location>
        <begin position="265"/>
        <end position="307"/>
    </location>
</feature>
<feature type="compositionally biased region" description="Low complexity" evidence="6">
    <location>
        <begin position="292"/>
        <end position="307"/>
    </location>
</feature>
<evidence type="ECO:0000256" key="1">
    <source>
        <dbReference type="ARBA" id="ARBA00004477"/>
    </source>
</evidence>
<organism evidence="8 9">
    <name type="scientific">Sporisorium graminicola</name>
    <dbReference type="NCBI Taxonomy" id="280036"/>
    <lineage>
        <taxon>Eukaryota</taxon>
        <taxon>Fungi</taxon>
        <taxon>Dikarya</taxon>
        <taxon>Basidiomycota</taxon>
        <taxon>Ustilaginomycotina</taxon>
        <taxon>Ustilaginomycetes</taxon>
        <taxon>Ustilaginales</taxon>
        <taxon>Ustilaginaceae</taxon>
        <taxon>Sporisorium</taxon>
    </lineage>
</organism>
<feature type="compositionally biased region" description="Low complexity" evidence="6">
    <location>
        <begin position="46"/>
        <end position="63"/>
    </location>
</feature>
<keyword evidence="2 7" id="KW-0812">Transmembrane</keyword>
<comment type="caution">
    <text evidence="8">The sequence shown here is derived from an EMBL/GenBank/DDBJ whole genome shotgun (WGS) entry which is preliminary data.</text>
</comment>
<dbReference type="RefSeq" id="XP_029740154.1">
    <property type="nucleotide sequence ID" value="XM_029883477.1"/>
</dbReference>
<evidence type="ECO:0000256" key="2">
    <source>
        <dbReference type="ARBA" id="ARBA00022692"/>
    </source>
</evidence>
<evidence type="ECO:0000313" key="8">
    <source>
        <dbReference type="EMBL" id="TKY88169.1"/>
    </source>
</evidence>
<proteinExistence type="predicted"/>
<keyword evidence="4 7" id="KW-1133">Transmembrane helix</keyword>
<evidence type="ECO:0000256" key="5">
    <source>
        <dbReference type="ARBA" id="ARBA00023136"/>
    </source>
</evidence>
<dbReference type="PANTHER" id="PTHR31394:SF1">
    <property type="entry name" value="TRANSMEMBRANE PROTEIN 199"/>
    <property type="match status" value="1"/>
</dbReference>
<feature type="transmembrane region" description="Helical" evidence="7">
    <location>
        <begin position="206"/>
        <end position="225"/>
    </location>
</feature>
<keyword evidence="9" id="KW-1185">Reference proteome</keyword>
<evidence type="ECO:0000256" key="3">
    <source>
        <dbReference type="ARBA" id="ARBA00022824"/>
    </source>
</evidence>
<evidence type="ECO:0000256" key="4">
    <source>
        <dbReference type="ARBA" id="ARBA00022989"/>
    </source>
</evidence>
<dbReference type="KEGG" id="sgra:EX895_002879"/>
<dbReference type="PANTHER" id="PTHR31394">
    <property type="entry name" value="TRANSMEMBRANE PROTEIN 199"/>
    <property type="match status" value="1"/>
</dbReference>
<evidence type="ECO:0000313" key="9">
    <source>
        <dbReference type="Proteomes" id="UP000306050"/>
    </source>
</evidence>
<dbReference type="GeneID" id="40725774"/>
<dbReference type="GO" id="GO:0005789">
    <property type="term" value="C:endoplasmic reticulum membrane"/>
    <property type="evidence" value="ECO:0007669"/>
    <property type="project" value="UniProtKB-SubCell"/>
</dbReference>
<feature type="region of interest" description="Disordered" evidence="6">
    <location>
        <begin position="40"/>
        <end position="63"/>
    </location>
</feature>
<dbReference type="OrthoDB" id="19981at2759"/>
<dbReference type="Proteomes" id="UP000306050">
    <property type="component" value="Chromosome SGRAM_18"/>
</dbReference>
<sequence length="307" mass="33083">MTKLTLSTSNSQLLRRLVQEESGSEHDSLQFLRAALADQPAQPKMTSASPAIPTTSTTSTTADSATPIVVDHFALIDIASWVHTDSAAAESSIDKARLKLSSLVAGACVYIPPKPVFKRSKELEESLAAIQRAQEQADYQRMSSTTTASATGYKIPTSYVNIAGVDPTLSLHQRISSHTAFPHLSSSNTLVGQEEEQAWKDAQRQLSVILNIFLSTLATATAAWWASGNARIGNKVLVSMLVALVTAVAEIVLYNRYSVYVKESKKTKSNRMKGSDAKPTLADFKPLQLDNASKSKSQSAPSSKEPS</sequence>
<protein>
    <submittedName>
        <fullName evidence="8">Uncharacterized protein</fullName>
    </submittedName>
</protein>
<dbReference type="Pfam" id="PF11712">
    <property type="entry name" value="Vma12"/>
    <property type="match status" value="1"/>
</dbReference>
<dbReference type="GO" id="GO:0070072">
    <property type="term" value="P:vacuolar proton-transporting V-type ATPase complex assembly"/>
    <property type="evidence" value="ECO:0007669"/>
    <property type="project" value="InterPro"/>
</dbReference>
<name>A0A4V6YEP1_9BASI</name>
<reference evidence="8 9" key="1">
    <citation type="submission" date="2019-05" db="EMBL/GenBank/DDBJ databases">
        <title>Sporisorium graminicola CBS 10092 draft sequencing and annotation.</title>
        <authorList>
            <person name="Solano-Gonzalez S."/>
            <person name="Caddick M.X."/>
            <person name="Darby A."/>
        </authorList>
    </citation>
    <scope>NUCLEOTIDE SEQUENCE [LARGE SCALE GENOMIC DNA]</scope>
    <source>
        <strain evidence="8 9">CBS 10092</strain>
    </source>
</reference>
<evidence type="ECO:0000256" key="7">
    <source>
        <dbReference type="SAM" id="Phobius"/>
    </source>
</evidence>
<comment type="subcellular location">
    <subcellularLocation>
        <location evidence="1">Endoplasmic reticulum membrane</location>
        <topology evidence="1">Multi-pass membrane protein</topology>
    </subcellularLocation>
</comment>
<dbReference type="EMBL" id="SRRM01000010">
    <property type="protein sequence ID" value="TKY88169.1"/>
    <property type="molecule type" value="Genomic_DNA"/>
</dbReference>
<dbReference type="AlphaFoldDB" id="A0A4V6YEP1"/>
<feature type="transmembrane region" description="Helical" evidence="7">
    <location>
        <begin position="237"/>
        <end position="257"/>
    </location>
</feature>
<dbReference type="InterPro" id="IPR021013">
    <property type="entry name" value="ATPase_Vma12"/>
</dbReference>
<evidence type="ECO:0000256" key="6">
    <source>
        <dbReference type="SAM" id="MobiDB-lite"/>
    </source>
</evidence>